<dbReference type="AlphaFoldDB" id="A0A6C0CK04"/>
<reference evidence="1" key="1">
    <citation type="journal article" date="2020" name="Nature">
        <title>Giant virus diversity and host interactions through global metagenomics.</title>
        <authorList>
            <person name="Schulz F."/>
            <person name="Roux S."/>
            <person name="Paez-Espino D."/>
            <person name="Jungbluth S."/>
            <person name="Walsh D.A."/>
            <person name="Denef V.J."/>
            <person name="McMahon K.D."/>
            <person name="Konstantinidis K.T."/>
            <person name="Eloe-Fadrosh E.A."/>
            <person name="Kyrpides N.C."/>
            <person name="Woyke T."/>
        </authorList>
    </citation>
    <scope>NUCLEOTIDE SEQUENCE</scope>
    <source>
        <strain evidence="1">GVMAG-M-3300021343-4</strain>
    </source>
</reference>
<dbReference type="EMBL" id="MN739435">
    <property type="protein sequence ID" value="QHT04623.1"/>
    <property type="molecule type" value="Genomic_DNA"/>
</dbReference>
<accession>A0A6C0CK04</accession>
<proteinExistence type="predicted"/>
<organism evidence="1">
    <name type="scientific">viral metagenome</name>
    <dbReference type="NCBI Taxonomy" id="1070528"/>
    <lineage>
        <taxon>unclassified sequences</taxon>
        <taxon>metagenomes</taxon>
        <taxon>organismal metagenomes</taxon>
    </lineage>
</organism>
<sequence length="109" mass="12898">MDKQCQQLIEYFKKAQSKIFYPSISINGNYRLRSAKFTFIILTDEYYDFETELTCESSGIEKDTFTYIDIDFIHSPQDIFKISKSITKYVYGSDIDIYESAYSIHITIY</sequence>
<name>A0A6C0CK04_9ZZZZ</name>
<protein>
    <submittedName>
        <fullName evidence="1">Uncharacterized protein</fullName>
    </submittedName>
</protein>
<evidence type="ECO:0000313" key="1">
    <source>
        <dbReference type="EMBL" id="QHT04623.1"/>
    </source>
</evidence>